<dbReference type="InterPro" id="IPR050093">
    <property type="entry name" value="ABC_SmlMolc_Importer"/>
</dbReference>
<dbReference type="HOGENOM" id="CLU_000604_1_1_2"/>
<keyword evidence="5" id="KW-0067">ATP-binding</keyword>
<keyword evidence="13" id="KW-1185">Reference proteome</keyword>
<accession>D5VQJ7</accession>
<dbReference type="OrthoDB" id="18368at2157"/>
<evidence type="ECO:0000313" key="13">
    <source>
        <dbReference type="Proteomes" id="UP000002061"/>
    </source>
</evidence>
<dbReference type="GO" id="GO:1901238">
    <property type="term" value="F:ABC-type tungstate transporter activity"/>
    <property type="evidence" value="ECO:0007669"/>
    <property type="project" value="UniProtKB-EC"/>
</dbReference>
<dbReference type="KEGG" id="mif:Metin_0179"/>
<evidence type="ECO:0000256" key="10">
    <source>
        <dbReference type="ARBA" id="ARBA00047936"/>
    </source>
</evidence>
<dbReference type="eggNOG" id="arCOG00178">
    <property type="taxonomic scope" value="Archaea"/>
</dbReference>
<evidence type="ECO:0000256" key="7">
    <source>
        <dbReference type="ARBA" id="ARBA00038781"/>
    </source>
</evidence>
<evidence type="ECO:0000256" key="9">
    <source>
        <dbReference type="ARBA" id="ARBA00041133"/>
    </source>
</evidence>
<dbReference type="InterPro" id="IPR008995">
    <property type="entry name" value="Mo/tungstate-bd_C_term_dom"/>
</dbReference>
<dbReference type="PANTHER" id="PTHR42781">
    <property type="entry name" value="SPERMIDINE/PUTRESCINE IMPORT ATP-BINDING PROTEIN POTA"/>
    <property type="match status" value="1"/>
</dbReference>
<dbReference type="InterPro" id="IPR003439">
    <property type="entry name" value="ABC_transporter-like_ATP-bd"/>
</dbReference>
<dbReference type="SMART" id="SM00382">
    <property type="entry name" value="AAA"/>
    <property type="match status" value="1"/>
</dbReference>
<dbReference type="InterPro" id="IPR027417">
    <property type="entry name" value="P-loop_NTPase"/>
</dbReference>
<comment type="subcellular location">
    <subcellularLocation>
        <location evidence="1">Cell membrane</location>
        <topology evidence="1">Peripheral membrane protein</topology>
    </subcellularLocation>
</comment>
<evidence type="ECO:0000259" key="11">
    <source>
        <dbReference type="PROSITE" id="PS50893"/>
    </source>
</evidence>
<evidence type="ECO:0000256" key="4">
    <source>
        <dbReference type="ARBA" id="ARBA00022741"/>
    </source>
</evidence>
<dbReference type="PROSITE" id="PS50893">
    <property type="entry name" value="ABC_TRANSPORTER_2"/>
    <property type="match status" value="1"/>
</dbReference>
<dbReference type="EC" id="7.3.2.6" evidence="8"/>
<keyword evidence="3" id="KW-0500">Molybdenum</keyword>
<dbReference type="STRING" id="573063.Metin_0179"/>
<comment type="similarity">
    <text evidence="6">Belongs to the ABC transporter superfamily. Sulfate/tungstate importer (TC 3.A.1.6) family.</text>
</comment>
<comment type="subunit">
    <text evidence="7">The complex is composed of two ATP-binding proteins (WtpC), two transmembrane proteins (WtpB) and a solute-binding protein (WtpA).</text>
</comment>
<dbReference type="InterPro" id="IPR017871">
    <property type="entry name" value="ABC_transporter-like_CS"/>
</dbReference>
<feature type="domain" description="ABC transporter" evidence="11">
    <location>
        <begin position="2"/>
        <end position="226"/>
    </location>
</feature>
<keyword evidence="4" id="KW-0547">Nucleotide-binding</keyword>
<dbReference type="Gene3D" id="3.40.50.300">
    <property type="entry name" value="P-loop containing nucleotide triphosphate hydrolases"/>
    <property type="match status" value="1"/>
</dbReference>
<dbReference type="Pfam" id="PF00005">
    <property type="entry name" value="ABC_tran"/>
    <property type="match status" value="1"/>
</dbReference>
<gene>
    <name evidence="12" type="ordered locus">Metin_0179</name>
</gene>
<evidence type="ECO:0000256" key="1">
    <source>
        <dbReference type="ARBA" id="ARBA00004202"/>
    </source>
</evidence>
<dbReference type="GeneID" id="9131179"/>
<comment type="catalytic activity">
    <reaction evidence="10">
        <text>tungstate(in) + ATP + H2O = tungstate(out) + ADP + phosphate + H(+)</text>
        <dbReference type="Rhea" id="RHEA:35027"/>
        <dbReference type="ChEBI" id="CHEBI:15377"/>
        <dbReference type="ChEBI" id="CHEBI:15378"/>
        <dbReference type="ChEBI" id="CHEBI:30616"/>
        <dbReference type="ChEBI" id="CHEBI:43474"/>
        <dbReference type="ChEBI" id="CHEBI:46502"/>
        <dbReference type="ChEBI" id="CHEBI:456216"/>
        <dbReference type="EC" id="7.3.2.6"/>
    </reaction>
</comment>
<dbReference type="GO" id="GO:0016887">
    <property type="term" value="F:ATP hydrolysis activity"/>
    <property type="evidence" value="ECO:0007669"/>
    <property type="project" value="InterPro"/>
</dbReference>
<dbReference type="SUPFAM" id="SSF52540">
    <property type="entry name" value="P-loop containing nucleoside triphosphate hydrolases"/>
    <property type="match status" value="1"/>
</dbReference>
<dbReference type="GO" id="GO:0005886">
    <property type="term" value="C:plasma membrane"/>
    <property type="evidence" value="ECO:0007669"/>
    <property type="project" value="UniProtKB-SubCell"/>
</dbReference>
<sequence length="346" mass="39252">MLEVINLKKRLAHFTLSIDHLKINKNDYFVLLGLSGSGKTTFLEILAGFRKLDEGKIILNGEDITEKPINKRKIVMCHGKYLFPHLTVFDNIGFGIRDKKVREKKVREVSEALGISHLLNRKPETLSSGEQQRVALARALVLEPEVILLDEPLNALDRLNHEALISELKNIHESSEITFIHVTHDFIEALALSNKIAIIREGRIEQFGETEEVIKHPKNEFVAKFVGYKNFLKGKVREEDGKIVFDGDLCITLEKNEVKDNNGLLAIRPEDIILVGNGGGCRFYKKDNIFNAKVLDVYPLSLSTVRVILDVDGTKLYSEVIRSKAYRMNLRRGKEVKICISRAVLI</sequence>
<dbReference type="Proteomes" id="UP000002061">
    <property type="component" value="Chromosome"/>
</dbReference>
<keyword evidence="2" id="KW-0813">Transport</keyword>
<evidence type="ECO:0000256" key="3">
    <source>
        <dbReference type="ARBA" id="ARBA00022505"/>
    </source>
</evidence>
<dbReference type="PROSITE" id="PS00211">
    <property type="entry name" value="ABC_TRANSPORTER_1"/>
    <property type="match status" value="1"/>
</dbReference>
<dbReference type="GO" id="GO:0005524">
    <property type="term" value="F:ATP binding"/>
    <property type="evidence" value="ECO:0007669"/>
    <property type="project" value="UniProtKB-KW"/>
</dbReference>
<dbReference type="PANTHER" id="PTHR42781:SF4">
    <property type="entry name" value="SPERMIDINE_PUTRESCINE IMPORT ATP-BINDING PROTEIN POTA"/>
    <property type="match status" value="1"/>
</dbReference>
<organism evidence="12 13">
    <name type="scientific">Methanocaldococcus infernus (strain DSM 11812 / JCM 15783 / ME)</name>
    <dbReference type="NCBI Taxonomy" id="573063"/>
    <lineage>
        <taxon>Archaea</taxon>
        <taxon>Methanobacteriati</taxon>
        <taxon>Methanobacteriota</taxon>
        <taxon>Methanomada group</taxon>
        <taxon>Methanococci</taxon>
        <taxon>Methanococcales</taxon>
        <taxon>Methanocaldococcaceae</taxon>
        <taxon>Methanocaldococcus</taxon>
    </lineage>
</organism>
<evidence type="ECO:0000313" key="12">
    <source>
        <dbReference type="EMBL" id="ADG12850.1"/>
    </source>
</evidence>
<dbReference type="InterPro" id="IPR003593">
    <property type="entry name" value="AAA+_ATPase"/>
</dbReference>
<dbReference type="Gene3D" id="2.40.50.100">
    <property type="match status" value="1"/>
</dbReference>
<evidence type="ECO:0000256" key="6">
    <source>
        <dbReference type="ARBA" id="ARBA00038307"/>
    </source>
</evidence>
<evidence type="ECO:0000256" key="2">
    <source>
        <dbReference type="ARBA" id="ARBA00022448"/>
    </source>
</evidence>
<dbReference type="EMBL" id="CP002009">
    <property type="protein sequence ID" value="ADG12850.1"/>
    <property type="molecule type" value="Genomic_DNA"/>
</dbReference>
<dbReference type="SUPFAM" id="SSF50331">
    <property type="entry name" value="MOP-like"/>
    <property type="match status" value="1"/>
</dbReference>
<evidence type="ECO:0000256" key="8">
    <source>
        <dbReference type="ARBA" id="ARBA00039025"/>
    </source>
</evidence>
<reference evidence="12" key="1">
    <citation type="submission" date="2010-04" db="EMBL/GenBank/DDBJ databases">
        <title>Complete sequence of Methanocaldococcus infernus ME.</title>
        <authorList>
            <consortium name="US DOE Joint Genome Institute"/>
            <person name="Lucas S."/>
            <person name="Copeland A."/>
            <person name="Lapidus A."/>
            <person name="Cheng J.-F."/>
            <person name="Bruce D."/>
            <person name="Goodwin L."/>
            <person name="Pitluck S."/>
            <person name="Munk A.C."/>
            <person name="Detter J.C."/>
            <person name="Han C."/>
            <person name="Tapia R."/>
            <person name="Land M."/>
            <person name="Hauser L."/>
            <person name="Kyrpides N."/>
            <person name="Mikhailova N."/>
            <person name="Sieprawska-Lupa M."/>
            <person name="Whitman W.B."/>
            <person name="Woyke T."/>
        </authorList>
    </citation>
    <scope>NUCLEOTIDE SEQUENCE [LARGE SCALE GENOMIC DNA]</scope>
    <source>
        <strain evidence="12">ME</strain>
    </source>
</reference>
<name>D5VQJ7_METIM</name>
<dbReference type="RefSeq" id="WP_013099596.1">
    <property type="nucleotide sequence ID" value="NC_014122.1"/>
</dbReference>
<dbReference type="AlphaFoldDB" id="D5VQJ7"/>
<proteinExistence type="inferred from homology"/>
<evidence type="ECO:0000256" key="5">
    <source>
        <dbReference type="ARBA" id="ARBA00022840"/>
    </source>
</evidence>
<protein>
    <recommendedName>
        <fullName evidence="9">Molybdate/tungstate import ATP-binding protein WtpC</fullName>
        <ecNumber evidence="8">7.3.2.6</ecNumber>
    </recommendedName>
</protein>